<keyword evidence="1" id="KW-0472">Membrane</keyword>
<sequence>MYITTICMFFLMMILSTLIFNELSTILMMFLLIFYTLITSILMANLTAKTTYSFLMFLMIIGGLMILFMMFLSSISKEEKIKNFNINNFMIMIFMIQIMIYPMFSILDFQNFCELKLTTIKNSYYFMSMNKLVSYPNNIYTILLMILLLIVLFMITKLCLINNKPLRKFNN</sequence>
<keyword evidence="1" id="KW-0812">Transmembrane</keyword>
<proteinExistence type="predicted"/>
<feature type="transmembrane region" description="Helical" evidence="1">
    <location>
        <begin position="7"/>
        <end position="38"/>
    </location>
</feature>
<name>A0A514CQJ6_9HYME</name>
<accession>A0A514CQJ6</accession>
<gene>
    <name evidence="2" type="primary">ND6</name>
</gene>
<protein>
    <submittedName>
        <fullName evidence="2">NADH dehydrogenase subunit 6</fullName>
    </submittedName>
</protein>
<dbReference type="EMBL" id="MH065751">
    <property type="protein sequence ID" value="QDH82220.1"/>
    <property type="molecule type" value="Genomic_DNA"/>
</dbReference>
<feature type="transmembrane region" description="Helical" evidence="1">
    <location>
        <begin position="84"/>
        <end position="104"/>
    </location>
</feature>
<keyword evidence="2" id="KW-0496">Mitochondrion</keyword>
<reference evidence="2" key="1">
    <citation type="submission" date="2018-03" db="EMBL/GenBank/DDBJ databases">
        <title>Comparative analysis of six complete mitochondrial genomes of Parapolybia (Hymenoptera: Vespidae: Polistinae).</title>
        <authorList>
            <person name="Peng Y."/>
            <person name="Carpenter J.M."/>
            <person name="Chen B."/>
            <person name="Li T.J."/>
        </authorList>
    </citation>
    <scope>NUCLEOTIDE SEQUENCE</scope>
    <source>
        <strain evidence="2">H</strain>
    </source>
</reference>
<feature type="transmembrane region" description="Helical" evidence="1">
    <location>
        <begin position="50"/>
        <end position="72"/>
    </location>
</feature>
<evidence type="ECO:0000256" key="1">
    <source>
        <dbReference type="SAM" id="Phobius"/>
    </source>
</evidence>
<feature type="transmembrane region" description="Helical" evidence="1">
    <location>
        <begin position="139"/>
        <end position="160"/>
    </location>
</feature>
<organism evidence="2">
    <name type="scientific">Parapolybia varia</name>
    <dbReference type="NCBI Taxonomy" id="91407"/>
    <lineage>
        <taxon>Eukaryota</taxon>
        <taxon>Metazoa</taxon>
        <taxon>Ecdysozoa</taxon>
        <taxon>Arthropoda</taxon>
        <taxon>Hexapoda</taxon>
        <taxon>Insecta</taxon>
        <taxon>Pterygota</taxon>
        <taxon>Neoptera</taxon>
        <taxon>Endopterygota</taxon>
        <taxon>Hymenoptera</taxon>
        <taxon>Apocrita</taxon>
        <taxon>Aculeata</taxon>
        <taxon>Vespoidea</taxon>
        <taxon>Vespidae</taxon>
        <taxon>Polistinae</taxon>
        <taxon>Ropalidiini</taxon>
        <taxon>Parapolybia</taxon>
    </lineage>
</organism>
<geneLocation type="mitochondrion" evidence="2"/>
<dbReference type="AlphaFoldDB" id="A0A514CQJ6"/>
<evidence type="ECO:0000313" key="2">
    <source>
        <dbReference type="EMBL" id="QDH82220.1"/>
    </source>
</evidence>
<keyword evidence="1" id="KW-1133">Transmembrane helix</keyword>